<dbReference type="KEGG" id="agv:OJF2_24980"/>
<evidence type="ECO:0000313" key="1">
    <source>
        <dbReference type="EMBL" id="QEH33965.1"/>
    </source>
</evidence>
<dbReference type="AlphaFoldDB" id="A0A5B9W1T6"/>
<reference evidence="1 2" key="1">
    <citation type="submission" date="2019-08" db="EMBL/GenBank/DDBJ databases">
        <title>Deep-cultivation of Planctomycetes and their phenomic and genomic characterization uncovers novel biology.</title>
        <authorList>
            <person name="Wiegand S."/>
            <person name="Jogler M."/>
            <person name="Boedeker C."/>
            <person name="Pinto D."/>
            <person name="Vollmers J."/>
            <person name="Rivas-Marin E."/>
            <person name="Kohn T."/>
            <person name="Peeters S.H."/>
            <person name="Heuer A."/>
            <person name="Rast P."/>
            <person name="Oberbeckmann S."/>
            <person name="Bunk B."/>
            <person name="Jeske O."/>
            <person name="Meyerdierks A."/>
            <person name="Storesund J.E."/>
            <person name="Kallscheuer N."/>
            <person name="Luecker S."/>
            <person name="Lage O.M."/>
            <person name="Pohl T."/>
            <person name="Merkel B.J."/>
            <person name="Hornburger P."/>
            <person name="Mueller R.-W."/>
            <person name="Bruemmer F."/>
            <person name="Labrenz M."/>
            <person name="Spormann A.M."/>
            <person name="Op den Camp H."/>
            <person name="Overmann J."/>
            <person name="Amann R."/>
            <person name="Jetten M.S.M."/>
            <person name="Mascher T."/>
            <person name="Medema M.H."/>
            <person name="Devos D.P."/>
            <person name="Kaster A.-K."/>
            <person name="Ovreas L."/>
            <person name="Rohde M."/>
            <person name="Galperin M.Y."/>
            <person name="Jogler C."/>
        </authorList>
    </citation>
    <scope>NUCLEOTIDE SEQUENCE [LARGE SCALE GENOMIC DNA]</scope>
    <source>
        <strain evidence="1 2">OJF2</strain>
    </source>
</reference>
<dbReference type="EMBL" id="CP042997">
    <property type="protein sequence ID" value="QEH33965.1"/>
    <property type="molecule type" value="Genomic_DNA"/>
</dbReference>
<keyword evidence="2" id="KW-1185">Reference proteome</keyword>
<name>A0A5B9W1T6_9BACT</name>
<sequence>MSGDTRKNSGFKPRTQEPHIVVSAAIKPEQARRADEIAAERGVSRSEVFRMLMTGRIAPLPG</sequence>
<evidence type="ECO:0000313" key="2">
    <source>
        <dbReference type="Proteomes" id="UP000324233"/>
    </source>
</evidence>
<gene>
    <name evidence="1" type="ORF">OJF2_24980</name>
</gene>
<accession>A0A5B9W1T6</accession>
<dbReference type="GO" id="GO:0006355">
    <property type="term" value="P:regulation of DNA-templated transcription"/>
    <property type="evidence" value="ECO:0007669"/>
    <property type="project" value="InterPro"/>
</dbReference>
<dbReference type="Proteomes" id="UP000324233">
    <property type="component" value="Chromosome"/>
</dbReference>
<proteinExistence type="predicted"/>
<dbReference type="RefSeq" id="WP_148593955.1">
    <property type="nucleotide sequence ID" value="NZ_CP042997.1"/>
</dbReference>
<protein>
    <submittedName>
        <fullName evidence="1">Uncharacterized protein</fullName>
    </submittedName>
</protein>
<organism evidence="1 2">
    <name type="scientific">Aquisphaera giovannonii</name>
    <dbReference type="NCBI Taxonomy" id="406548"/>
    <lineage>
        <taxon>Bacteria</taxon>
        <taxon>Pseudomonadati</taxon>
        <taxon>Planctomycetota</taxon>
        <taxon>Planctomycetia</taxon>
        <taxon>Isosphaerales</taxon>
        <taxon>Isosphaeraceae</taxon>
        <taxon>Aquisphaera</taxon>
    </lineage>
</organism>